<dbReference type="Pfam" id="PF01168">
    <property type="entry name" value="Ala_racemase_N"/>
    <property type="match status" value="1"/>
</dbReference>
<dbReference type="NCBIfam" id="TIGR00492">
    <property type="entry name" value="alr"/>
    <property type="match status" value="1"/>
</dbReference>
<feature type="binding site" evidence="4 6">
    <location>
        <position position="134"/>
    </location>
    <ligand>
        <name>substrate</name>
    </ligand>
</feature>
<dbReference type="Gene3D" id="3.20.20.10">
    <property type="entry name" value="Alanine racemase"/>
    <property type="match status" value="1"/>
</dbReference>
<comment type="cofactor">
    <cofactor evidence="1 4 5">
        <name>pyridoxal 5'-phosphate</name>
        <dbReference type="ChEBI" id="CHEBI:597326"/>
    </cofactor>
</comment>
<evidence type="ECO:0000256" key="3">
    <source>
        <dbReference type="ARBA" id="ARBA00023235"/>
    </source>
</evidence>
<evidence type="ECO:0000256" key="5">
    <source>
        <dbReference type="PIRSR" id="PIRSR600821-50"/>
    </source>
</evidence>
<feature type="binding site" evidence="4 6">
    <location>
        <position position="311"/>
    </location>
    <ligand>
        <name>substrate</name>
    </ligand>
</feature>
<dbReference type="PRINTS" id="PR00992">
    <property type="entry name" value="ALARACEMASE"/>
</dbReference>
<dbReference type="PROSITE" id="PS00395">
    <property type="entry name" value="ALANINE_RACEMASE"/>
    <property type="match status" value="1"/>
</dbReference>
<comment type="catalytic activity">
    <reaction evidence="4">
        <text>L-alanine = D-alanine</text>
        <dbReference type="Rhea" id="RHEA:20249"/>
        <dbReference type="ChEBI" id="CHEBI:57416"/>
        <dbReference type="ChEBI" id="CHEBI:57972"/>
        <dbReference type="EC" id="5.1.1.1"/>
    </reaction>
</comment>
<comment type="function">
    <text evidence="4">Catalyzes the interconversion of L-alanine and D-alanine. May also act on other amino acids.</text>
</comment>
<dbReference type="SUPFAM" id="SSF50621">
    <property type="entry name" value="Alanine racemase C-terminal domain-like"/>
    <property type="match status" value="1"/>
</dbReference>
<evidence type="ECO:0000256" key="1">
    <source>
        <dbReference type="ARBA" id="ARBA00001933"/>
    </source>
</evidence>
<dbReference type="CDD" id="cd00430">
    <property type="entry name" value="PLPDE_III_AR"/>
    <property type="match status" value="1"/>
</dbReference>
<dbReference type="InterPro" id="IPR011079">
    <property type="entry name" value="Ala_racemase_C"/>
</dbReference>
<dbReference type="eggNOG" id="COG0787">
    <property type="taxonomic scope" value="Bacteria"/>
</dbReference>
<evidence type="ECO:0000256" key="4">
    <source>
        <dbReference type="HAMAP-Rule" id="MF_01201"/>
    </source>
</evidence>
<dbReference type="InterPro" id="IPR029066">
    <property type="entry name" value="PLP-binding_barrel"/>
</dbReference>
<dbReference type="HOGENOM" id="CLU_028393_2_2_0"/>
<accession>H0UQW3</accession>
<dbReference type="STRING" id="926567.TheveDRAFT_0633"/>
<evidence type="ECO:0000313" key="8">
    <source>
        <dbReference type="EMBL" id="EHM09792.1"/>
    </source>
</evidence>
<dbReference type="InterPro" id="IPR000821">
    <property type="entry name" value="Ala_racemase"/>
</dbReference>
<dbReference type="AlphaFoldDB" id="H0UQW3"/>
<dbReference type="UniPathway" id="UPA00042">
    <property type="reaction ID" value="UER00497"/>
</dbReference>
<protein>
    <recommendedName>
        <fullName evidence="4">Alanine racemase</fullName>
        <ecNumber evidence="4">5.1.1.1</ecNumber>
    </recommendedName>
</protein>
<dbReference type="GO" id="GO:0005829">
    <property type="term" value="C:cytosol"/>
    <property type="evidence" value="ECO:0007669"/>
    <property type="project" value="TreeGrafter"/>
</dbReference>
<dbReference type="EMBL" id="CM001377">
    <property type="protein sequence ID" value="EHM09792.1"/>
    <property type="molecule type" value="Genomic_DNA"/>
</dbReference>
<dbReference type="HAMAP" id="MF_01201">
    <property type="entry name" value="Ala_racemase"/>
    <property type="match status" value="1"/>
</dbReference>
<evidence type="ECO:0000256" key="2">
    <source>
        <dbReference type="ARBA" id="ARBA00022898"/>
    </source>
</evidence>
<dbReference type="SMART" id="SM01005">
    <property type="entry name" value="Ala_racemase_C"/>
    <property type="match status" value="1"/>
</dbReference>
<keyword evidence="3 4" id="KW-0413">Isomerase</keyword>
<feature type="active site" description="Proton acceptor; specific for L-alanine" evidence="4">
    <location>
        <position position="263"/>
    </location>
</feature>
<dbReference type="InterPro" id="IPR020622">
    <property type="entry name" value="Ala_racemase_pyridoxalP-BS"/>
</dbReference>
<dbReference type="FunFam" id="3.20.20.10:FF:000002">
    <property type="entry name" value="Alanine racemase"/>
    <property type="match status" value="1"/>
</dbReference>
<proteinExistence type="inferred from homology"/>
<feature type="domain" description="Alanine racemase C-terminal" evidence="7">
    <location>
        <begin position="242"/>
        <end position="370"/>
    </location>
</feature>
<organism evidence="8 9">
    <name type="scientific">Thermanaerovibrio velox DSM 12556</name>
    <dbReference type="NCBI Taxonomy" id="926567"/>
    <lineage>
        <taxon>Bacteria</taxon>
        <taxon>Thermotogati</taxon>
        <taxon>Synergistota</taxon>
        <taxon>Synergistia</taxon>
        <taxon>Synergistales</taxon>
        <taxon>Synergistaceae</taxon>
        <taxon>Thermanaerovibrio</taxon>
    </lineage>
</organism>
<evidence type="ECO:0000256" key="6">
    <source>
        <dbReference type="PIRSR" id="PIRSR600821-52"/>
    </source>
</evidence>
<dbReference type="InterPro" id="IPR001608">
    <property type="entry name" value="Ala_racemase_N"/>
</dbReference>
<evidence type="ECO:0000313" key="9">
    <source>
        <dbReference type="Proteomes" id="UP000005730"/>
    </source>
</evidence>
<dbReference type="GO" id="GO:0030632">
    <property type="term" value="P:D-alanine biosynthetic process"/>
    <property type="evidence" value="ECO:0007669"/>
    <property type="project" value="UniProtKB-UniRule"/>
</dbReference>
<keyword evidence="9" id="KW-1185">Reference proteome</keyword>
<comment type="pathway">
    <text evidence="4">Amino-acid biosynthesis; D-alanine biosynthesis; D-alanine from L-alanine: step 1/1.</text>
</comment>
<sequence>MLRPTRMEVDLKAIRHNYRQIASYVGGRAQVICVVKANAYGLGARRVVESLRAEGVTRFAVATPDEAVQLREWGAGEPILVLGQSLPSAAGEMVARDVACAVGDMAFAEALSLESRRQGRQGRVHIKVDTGMGRIGFLPREAEEAVPQIMSMGNLDVEGIFTHFSTADEPRLSFAEEQFTRFGDLLDRMRSRGFRFRLRHACNSAALIRMPHAHLDAVRPGIVLYGMRPSPVCPVPLDLKVPFQVKTQVVAVRDLPPMWGVSYGMRYVTRGEERLAVLPIGYRDGYLRCLTGKAQVLIRGRRFPVVGTICMDQCMVDVTDDPSVRVGDEVVLLGSQGEETITPDEFASWLGTIVYEVPGIFSERVPRVYVGED</sequence>
<dbReference type="Gene3D" id="2.40.37.10">
    <property type="entry name" value="Lyase, Ornithine Decarboxylase, Chain A, domain 1"/>
    <property type="match status" value="1"/>
</dbReference>
<dbReference type="InterPro" id="IPR009006">
    <property type="entry name" value="Ala_racemase/Decarboxylase_C"/>
</dbReference>
<dbReference type="PANTHER" id="PTHR30511">
    <property type="entry name" value="ALANINE RACEMASE"/>
    <property type="match status" value="1"/>
</dbReference>
<dbReference type="SUPFAM" id="SSF51419">
    <property type="entry name" value="PLP-binding barrel"/>
    <property type="match status" value="1"/>
</dbReference>
<dbReference type="EC" id="5.1.1.1" evidence="4"/>
<evidence type="ECO:0000259" key="7">
    <source>
        <dbReference type="SMART" id="SM01005"/>
    </source>
</evidence>
<dbReference type="OrthoDB" id="9813814at2"/>
<keyword evidence="2 4" id="KW-0663">Pyridoxal phosphate</keyword>
<dbReference type="GO" id="GO:0030170">
    <property type="term" value="F:pyridoxal phosphate binding"/>
    <property type="evidence" value="ECO:0007669"/>
    <property type="project" value="UniProtKB-UniRule"/>
</dbReference>
<dbReference type="GO" id="GO:0008784">
    <property type="term" value="F:alanine racemase activity"/>
    <property type="evidence" value="ECO:0007669"/>
    <property type="project" value="UniProtKB-UniRule"/>
</dbReference>
<comment type="similarity">
    <text evidence="4">Belongs to the alanine racemase family.</text>
</comment>
<gene>
    <name evidence="8" type="ORF">TheveDRAFT_0633</name>
</gene>
<name>H0UQW3_9BACT</name>
<dbReference type="GO" id="GO:0009252">
    <property type="term" value="P:peptidoglycan biosynthetic process"/>
    <property type="evidence" value="ECO:0007669"/>
    <property type="project" value="TreeGrafter"/>
</dbReference>
<dbReference type="RefSeq" id="WP_006583285.1">
    <property type="nucleotide sequence ID" value="NZ_CM001377.1"/>
</dbReference>
<dbReference type="Proteomes" id="UP000005730">
    <property type="component" value="Chromosome"/>
</dbReference>
<reference evidence="8 9" key="1">
    <citation type="submission" date="2011-10" db="EMBL/GenBank/DDBJ databases">
        <title>The Noncontiguous Finished genome of Thermanaerovibrio velox DSM 12556.</title>
        <authorList>
            <consortium name="US DOE Joint Genome Institute (JGI-PGF)"/>
            <person name="Lucas S."/>
            <person name="Copeland A."/>
            <person name="Lapidus A."/>
            <person name="Glavina del Rio T."/>
            <person name="Dalin E."/>
            <person name="Tice H."/>
            <person name="Bruce D."/>
            <person name="Goodwin L."/>
            <person name="Pitluck S."/>
            <person name="Peters L."/>
            <person name="Mikhailova N."/>
            <person name="Teshima H."/>
            <person name="Kyrpides N."/>
            <person name="Mavromatis K."/>
            <person name="Ivanova N."/>
            <person name="Markowitz V."/>
            <person name="Cheng J.-F."/>
            <person name="Hugenholtz P."/>
            <person name="Woyke T."/>
            <person name="Wu D."/>
            <person name="Spring S."/>
            <person name="Brambilla E.-M."/>
            <person name="Klenk H.-P."/>
            <person name="Eisen J.A."/>
        </authorList>
    </citation>
    <scope>NUCLEOTIDE SEQUENCE [LARGE SCALE GENOMIC DNA]</scope>
    <source>
        <strain evidence="8 9">DSM 12556</strain>
    </source>
</reference>
<feature type="modified residue" description="N6-(pyridoxal phosphate)lysine" evidence="4 5">
    <location>
        <position position="36"/>
    </location>
</feature>
<dbReference type="PANTHER" id="PTHR30511:SF0">
    <property type="entry name" value="ALANINE RACEMASE, CATABOLIC-RELATED"/>
    <property type="match status" value="1"/>
</dbReference>
<dbReference type="Pfam" id="PF00842">
    <property type="entry name" value="Ala_racemase_C"/>
    <property type="match status" value="1"/>
</dbReference>
<feature type="active site" description="Proton acceptor; specific for D-alanine" evidence="4">
    <location>
        <position position="36"/>
    </location>
</feature>